<gene>
    <name evidence="2" type="ORF">KDL28_24705</name>
</gene>
<keyword evidence="3" id="KW-1185">Reference proteome</keyword>
<sequence>MDASTPHWFTSSFSPGNGNGCIEVAFLPDDTVGVRDTKDRTRPALVVSPAAWAAFLTATSTDRFGAR</sequence>
<comment type="caution">
    <text evidence="2">The sequence shown here is derived from an EMBL/GenBank/DDBJ whole genome shotgun (WGS) entry which is preliminary data.</text>
</comment>
<organism evidence="2 3">
    <name type="scientific">Pseudonocardia humida</name>
    <dbReference type="NCBI Taxonomy" id="2800819"/>
    <lineage>
        <taxon>Bacteria</taxon>
        <taxon>Bacillati</taxon>
        <taxon>Actinomycetota</taxon>
        <taxon>Actinomycetes</taxon>
        <taxon>Pseudonocardiales</taxon>
        <taxon>Pseudonocardiaceae</taxon>
        <taxon>Pseudonocardia</taxon>
    </lineage>
</organism>
<dbReference type="InterPro" id="IPR007278">
    <property type="entry name" value="DUF397"/>
</dbReference>
<feature type="domain" description="DUF397" evidence="1">
    <location>
        <begin position="7"/>
        <end position="58"/>
    </location>
</feature>
<evidence type="ECO:0000313" key="2">
    <source>
        <dbReference type="EMBL" id="MCO1658267.1"/>
    </source>
</evidence>
<accession>A0ABT1A5I2</accession>
<dbReference type="RefSeq" id="WP_252442026.1">
    <property type="nucleotide sequence ID" value="NZ_JAGSOV010000053.1"/>
</dbReference>
<evidence type="ECO:0000259" key="1">
    <source>
        <dbReference type="Pfam" id="PF04149"/>
    </source>
</evidence>
<proteinExistence type="predicted"/>
<protein>
    <submittedName>
        <fullName evidence="2">DUF397 domain-containing protein</fullName>
    </submittedName>
</protein>
<dbReference type="Proteomes" id="UP001165283">
    <property type="component" value="Unassembled WGS sequence"/>
</dbReference>
<dbReference type="Pfam" id="PF04149">
    <property type="entry name" value="DUF397"/>
    <property type="match status" value="1"/>
</dbReference>
<name>A0ABT1A5I2_9PSEU</name>
<evidence type="ECO:0000313" key="3">
    <source>
        <dbReference type="Proteomes" id="UP001165283"/>
    </source>
</evidence>
<dbReference type="EMBL" id="JAGSOV010000053">
    <property type="protein sequence ID" value="MCO1658267.1"/>
    <property type="molecule type" value="Genomic_DNA"/>
</dbReference>
<reference evidence="2" key="1">
    <citation type="submission" date="2021-04" db="EMBL/GenBank/DDBJ databases">
        <title>Pseudonocardia sp. nov., isolated from sandy soil of mangrove forest.</title>
        <authorList>
            <person name="Zan Z."/>
            <person name="Huang R."/>
            <person name="Liu W."/>
        </authorList>
    </citation>
    <scope>NUCLEOTIDE SEQUENCE</scope>
    <source>
        <strain evidence="2">S2-4</strain>
    </source>
</reference>